<feature type="transmembrane region" description="Helical" evidence="1">
    <location>
        <begin position="283"/>
        <end position="302"/>
    </location>
</feature>
<keyword evidence="1" id="KW-0812">Transmembrane</keyword>
<dbReference type="SUPFAM" id="SSF53474">
    <property type="entry name" value="alpha/beta-Hydrolases"/>
    <property type="match status" value="1"/>
</dbReference>
<reference evidence="2" key="1">
    <citation type="submission" date="2021-01" db="EMBL/GenBank/DDBJ databases">
        <title>Whole genome shotgun sequence of Rhizocola hellebori NBRC 109834.</title>
        <authorList>
            <person name="Komaki H."/>
            <person name="Tamura T."/>
        </authorList>
    </citation>
    <scope>NUCLEOTIDE SEQUENCE</scope>
    <source>
        <strain evidence="2">NBRC 109834</strain>
    </source>
</reference>
<evidence type="ECO:0000313" key="3">
    <source>
        <dbReference type="Proteomes" id="UP000612899"/>
    </source>
</evidence>
<keyword evidence="1" id="KW-0472">Membrane</keyword>
<dbReference type="PANTHER" id="PTHR43265:SF1">
    <property type="entry name" value="ESTERASE ESTD"/>
    <property type="match status" value="1"/>
</dbReference>
<dbReference type="InterPro" id="IPR029058">
    <property type="entry name" value="AB_hydrolase_fold"/>
</dbReference>
<dbReference type="EMBL" id="BONY01000029">
    <property type="protein sequence ID" value="GIH06668.1"/>
    <property type="molecule type" value="Genomic_DNA"/>
</dbReference>
<organism evidence="2 3">
    <name type="scientific">Rhizocola hellebori</name>
    <dbReference type="NCBI Taxonomy" id="1392758"/>
    <lineage>
        <taxon>Bacteria</taxon>
        <taxon>Bacillati</taxon>
        <taxon>Actinomycetota</taxon>
        <taxon>Actinomycetes</taxon>
        <taxon>Micromonosporales</taxon>
        <taxon>Micromonosporaceae</taxon>
        <taxon>Rhizocola</taxon>
    </lineage>
</organism>
<dbReference type="Proteomes" id="UP000612899">
    <property type="component" value="Unassembled WGS sequence"/>
</dbReference>
<proteinExistence type="predicted"/>
<feature type="transmembrane region" description="Helical" evidence="1">
    <location>
        <begin position="350"/>
        <end position="373"/>
    </location>
</feature>
<feature type="transmembrane region" description="Helical" evidence="1">
    <location>
        <begin position="314"/>
        <end position="338"/>
    </location>
</feature>
<gene>
    <name evidence="2" type="ORF">Rhe02_47350</name>
</gene>
<dbReference type="Gene3D" id="3.40.50.1820">
    <property type="entry name" value="alpha/beta hydrolase"/>
    <property type="match status" value="1"/>
</dbReference>
<evidence type="ECO:0000313" key="2">
    <source>
        <dbReference type="EMBL" id="GIH06668.1"/>
    </source>
</evidence>
<dbReference type="AlphaFoldDB" id="A0A8J3QBK1"/>
<keyword evidence="1" id="KW-1133">Transmembrane helix</keyword>
<name>A0A8J3QBK1_9ACTN</name>
<dbReference type="GO" id="GO:0052689">
    <property type="term" value="F:carboxylic ester hydrolase activity"/>
    <property type="evidence" value="ECO:0007669"/>
    <property type="project" value="TreeGrafter"/>
</dbReference>
<evidence type="ECO:0000256" key="1">
    <source>
        <dbReference type="SAM" id="Phobius"/>
    </source>
</evidence>
<evidence type="ECO:0008006" key="4">
    <source>
        <dbReference type="Google" id="ProtNLM"/>
    </source>
</evidence>
<dbReference type="InterPro" id="IPR053145">
    <property type="entry name" value="AB_hydrolase_Est10"/>
</dbReference>
<sequence>MLHGTILAPAGSQPKPGIVMLEGAGNRGRQYLMPEAEAYARQGIVTLVYDKRRVGYSLLHRDYSVLADDALAGVRLLRARSDVDPDRLGLWALSEGAFVAPIAANRSTDIRYLITVGAVGTTTAVQTAWAYGTYLEHAGVSGSLPRTLQTTAVRAAIGAGIFPEADFDPMPHWQQVRQPVLAQWGQLDRDSLPAFSSRRLRSALESGGNACHAIRIVAGVNHNLHLTADDGFDRLPTLPNDYSGYEAAWINDPCRTAAGPGVTLAAEPAPPTIPRPGWSDSRWAWLAMLAILFAAYAAYAIIPATIPIPRPAAWAAILAPVTVAGSLVYLVFLLATAAKVTGPLVLGRPLPWLVLQLLAVATTAATIAVVATWRHARKLAAANRIRLGLLTFGAVLTTLWTLQWNLLVP</sequence>
<feature type="transmembrane region" description="Helical" evidence="1">
    <location>
        <begin position="385"/>
        <end position="406"/>
    </location>
</feature>
<keyword evidence="3" id="KW-1185">Reference proteome</keyword>
<dbReference type="PANTHER" id="PTHR43265">
    <property type="entry name" value="ESTERASE ESTD"/>
    <property type="match status" value="1"/>
</dbReference>
<protein>
    <recommendedName>
        <fullName evidence="4">Alpha/beta hydrolase</fullName>
    </recommendedName>
</protein>
<accession>A0A8J3QBK1</accession>
<comment type="caution">
    <text evidence="2">The sequence shown here is derived from an EMBL/GenBank/DDBJ whole genome shotgun (WGS) entry which is preliminary data.</text>
</comment>